<gene>
    <name evidence="7" type="ORF">T552_02027</name>
</gene>
<dbReference type="InterPro" id="IPR004441">
    <property type="entry name" value="rRNA_MeTrfase_TrmH"/>
</dbReference>
<dbReference type="PANTHER" id="PTHR46103">
    <property type="entry name" value="RRNA METHYLTRANSFERASE 1, MITOCHONDRIAL"/>
    <property type="match status" value="1"/>
</dbReference>
<keyword evidence="2" id="KW-0698">rRNA processing</keyword>
<dbReference type="NCBIfam" id="TIGR00186">
    <property type="entry name" value="rRNA_methyl_3"/>
    <property type="match status" value="1"/>
</dbReference>
<dbReference type="GeneID" id="28936790"/>
<dbReference type="RefSeq" id="XP_018225877.1">
    <property type="nucleotide sequence ID" value="XM_018370587.1"/>
</dbReference>
<evidence type="ECO:0000313" key="8">
    <source>
        <dbReference type="Proteomes" id="UP000054454"/>
    </source>
</evidence>
<reference evidence="8" key="1">
    <citation type="journal article" date="2016" name="Nat. Commun.">
        <title>Genome analysis of three Pneumocystis species reveals adaptation mechanisms to life exclusively in mammalian hosts.</title>
        <authorList>
            <person name="Ma L."/>
            <person name="Chen Z."/>
            <person name="Huang D.W."/>
            <person name="Kutty G."/>
            <person name="Ishihara M."/>
            <person name="Wang H."/>
            <person name="Abouelleil A."/>
            <person name="Bishop L."/>
            <person name="Davey E."/>
            <person name="Deng R."/>
            <person name="Deng X."/>
            <person name="Fan L."/>
            <person name="Fantoni G."/>
            <person name="Fitzgerald M."/>
            <person name="Gogineni E."/>
            <person name="Goldberg J.M."/>
            <person name="Handley G."/>
            <person name="Hu X."/>
            <person name="Huber C."/>
            <person name="Jiao X."/>
            <person name="Jones K."/>
            <person name="Levin J.Z."/>
            <person name="Liu Y."/>
            <person name="Macdonald P."/>
            <person name="Melnikov A."/>
            <person name="Raley C."/>
            <person name="Sassi M."/>
            <person name="Sherman B.T."/>
            <person name="Song X."/>
            <person name="Sykes S."/>
            <person name="Tran B."/>
            <person name="Walsh L."/>
            <person name="Xia Y."/>
            <person name="Yang J."/>
            <person name="Young S."/>
            <person name="Zeng Q."/>
            <person name="Zheng X."/>
            <person name="Stephens R."/>
            <person name="Nusbaum C."/>
            <person name="Birren B.W."/>
            <person name="Azadi P."/>
            <person name="Lempicki R.A."/>
            <person name="Cuomo C.A."/>
            <person name="Kovacs J.A."/>
        </authorList>
    </citation>
    <scope>NUCLEOTIDE SEQUENCE [LARGE SCALE GENOMIC DNA]</scope>
    <source>
        <strain evidence="8">B80</strain>
    </source>
</reference>
<dbReference type="InterPro" id="IPR047182">
    <property type="entry name" value="MRM1"/>
</dbReference>
<dbReference type="InterPro" id="IPR001537">
    <property type="entry name" value="SpoU_MeTrfase"/>
</dbReference>
<dbReference type="EMBL" id="LFVZ01000008">
    <property type="protein sequence ID" value="KTW28168.1"/>
    <property type="molecule type" value="Genomic_DNA"/>
</dbReference>
<proteinExistence type="inferred from homology"/>
<keyword evidence="5" id="KW-0949">S-adenosyl-L-methionine</keyword>
<dbReference type="Gene3D" id="3.40.1280.10">
    <property type="match status" value="1"/>
</dbReference>
<sequence>MSIPIEFVKNKGILNNYSLNRPHNGFVLETSPIRSISLSTRKEFVDFQNNYCNDMECKESNNLNLWLFLDEIMDPMNMGAILRNAYYFGLNGVIISQKNSAPLSPTVNKASSGACEFLKIFKTANPLSFLQSLKSNNWKIIGTTSLSDKVKNNLVITYNELDKYLSNSPTLLIMGNEHKGIRTLVKNKCDFLVTIPASPFTFSLIDSLNVSVASGILISEFSKILRTKKHN</sequence>
<dbReference type="GO" id="GO:0003723">
    <property type="term" value="F:RNA binding"/>
    <property type="evidence" value="ECO:0007669"/>
    <property type="project" value="InterPro"/>
</dbReference>
<keyword evidence="8" id="KW-1185">Reference proteome</keyword>
<dbReference type="AlphaFoldDB" id="A0A0W4ZIH6"/>
<keyword evidence="3 7" id="KW-0489">Methyltransferase</keyword>
<dbReference type="PANTHER" id="PTHR46103:SF1">
    <property type="entry name" value="RRNA METHYLTRANSFERASE 1, MITOCHONDRIAL"/>
    <property type="match status" value="1"/>
</dbReference>
<evidence type="ECO:0000256" key="1">
    <source>
        <dbReference type="ARBA" id="ARBA00007228"/>
    </source>
</evidence>
<dbReference type="Proteomes" id="UP000054454">
    <property type="component" value="Unassembled WGS sequence"/>
</dbReference>
<evidence type="ECO:0000313" key="7">
    <source>
        <dbReference type="EMBL" id="KTW28168.1"/>
    </source>
</evidence>
<evidence type="ECO:0000256" key="5">
    <source>
        <dbReference type="ARBA" id="ARBA00022691"/>
    </source>
</evidence>
<organism evidence="7 8">
    <name type="scientific">Pneumocystis carinii (strain B80)</name>
    <name type="common">Rat pneumocystis pneumonia agent</name>
    <name type="synonym">Pneumocystis carinii f. sp. carinii</name>
    <dbReference type="NCBI Taxonomy" id="1408658"/>
    <lineage>
        <taxon>Eukaryota</taxon>
        <taxon>Fungi</taxon>
        <taxon>Dikarya</taxon>
        <taxon>Ascomycota</taxon>
        <taxon>Taphrinomycotina</taxon>
        <taxon>Pneumocystomycetes</taxon>
        <taxon>Pneumocystaceae</taxon>
        <taxon>Pneumocystis</taxon>
    </lineage>
</organism>
<dbReference type="SUPFAM" id="SSF75217">
    <property type="entry name" value="alpha/beta knot"/>
    <property type="match status" value="1"/>
</dbReference>
<evidence type="ECO:0000256" key="3">
    <source>
        <dbReference type="ARBA" id="ARBA00022603"/>
    </source>
</evidence>
<dbReference type="InterPro" id="IPR047261">
    <property type="entry name" value="MRM1_MeTrfase_dom"/>
</dbReference>
<dbReference type="InterPro" id="IPR029026">
    <property type="entry name" value="tRNA_m1G_MTases_N"/>
</dbReference>
<comment type="similarity">
    <text evidence="1">Belongs to the class IV-like SAM-binding methyltransferase superfamily. RNA methyltransferase TrmH family.</text>
</comment>
<dbReference type="GO" id="GO:0005739">
    <property type="term" value="C:mitochondrion"/>
    <property type="evidence" value="ECO:0007669"/>
    <property type="project" value="TreeGrafter"/>
</dbReference>
<dbReference type="GO" id="GO:0016435">
    <property type="term" value="F:rRNA (guanine) methyltransferase activity"/>
    <property type="evidence" value="ECO:0007669"/>
    <property type="project" value="TreeGrafter"/>
</dbReference>
<dbReference type="VEuPathDB" id="FungiDB:T552_02027"/>
<accession>A0A0W4ZIH6</accession>
<feature type="domain" description="tRNA/rRNA methyltransferase SpoU type" evidence="6">
    <location>
        <begin position="65"/>
        <end position="218"/>
    </location>
</feature>
<evidence type="ECO:0000259" key="6">
    <source>
        <dbReference type="Pfam" id="PF00588"/>
    </source>
</evidence>
<evidence type="ECO:0000256" key="2">
    <source>
        <dbReference type="ARBA" id="ARBA00022552"/>
    </source>
</evidence>
<dbReference type="OrthoDB" id="270651at2759"/>
<dbReference type="InterPro" id="IPR029028">
    <property type="entry name" value="Alpha/beta_knot_MTases"/>
</dbReference>
<name>A0A0W4ZIH6_PNEC8</name>
<comment type="caution">
    <text evidence="7">The sequence shown here is derived from an EMBL/GenBank/DDBJ whole genome shotgun (WGS) entry which is preliminary data.</text>
</comment>
<keyword evidence="4" id="KW-0808">Transferase</keyword>
<dbReference type="CDD" id="cd18105">
    <property type="entry name" value="SpoU-like_MRM1"/>
    <property type="match status" value="1"/>
</dbReference>
<protein>
    <submittedName>
        <fullName evidence="7">RNA methyltransferase, TrmH family, group 3</fullName>
    </submittedName>
</protein>
<dbReference type="Pfam" id="PF00588">
    <property type="entry name" value="SpoU_methylase"/>
    <property type="match status" value="1"/>
</dbReference>
<evidence type="ECO:0000256" key="4">
    <source>
        <dbReference type="ARBA" id="ARBA00022679"/>
    </source>
</evidence>